<dbReference type="CDD" id="cd04187">
    <property type="entry name" value="DPM1_like_bac"/>
    <property type="match status" value="1"/>
</dbReference>
<dbReference type="InterPro" id="IPR029044">
    <property type="entry name" value="Nucleotide-diphossugar_trans"/>
</dbReference>
<dbReference type="Proteomes" id="UP000034778">
    <property type="component" value="Unassembled WGS sequence"/>
</dbReference>
<evidence type="ECO:0000256" key="2">
    <source>
        <dbReference type="ARBA" id="ARBA00022676"/>
    </source>
</evidence>
<evidence type="ECO:0000256" key="3">
    <source>
        <dbReference type="ARBA" id="ARBA00022679"/>
    </source>
</evidence>
<keyword evidence="4 7" id="KW-0812">Transmembrane</keyword>
<dbReference type="EMBL" id="LBOW01000001">
    <property type="protein sequence ID" value="KKP45468.1"/>
    <property type="molecule type" value="Genomic_DNA"/>
</dbReference>
<name>A0A0F9ZMJ2_9BACT</name>
<dbReference type="PANTHER" id="PTHR48090">
    <property type="entry name" value="UNDECAPRENYL-PHOSPHATE 4-DEOXY-4-FORMAMIDO-L-ARABINOSE TRANSFERASE-RELATED"/>
    <property type="match status" value="1"/>
</dbReference>
<reference evidence="9 10" key="1">
    <citation type="journal article" date="2015" name="Nature">
        <title>rRNA introns, odd ribosomes, and small enigmatic genomes across a large radiation of phyla.</title>
        <authorList>
            <person name="Brown C.T."/>
            <person name="Hug L.A."/>
            <person name="Thomas B.C."/>
            <person name="Sharon I."/>
            <person name="Castelle C.J."/>
            <person name="Singh A."/>
            <person name="Wilkins M.J."/>
            <person name="Williams K.H."/>
            <person name="Banfield J.F."/>
        </authorList>
    </citation>
    <scope>NUCLEOTIDE SEQUENCE [LARGE SCALE GENOMIC DNA]</scope>
</reference>
<feature type="transmembrane region" description="Helical" evidence="7">
    <location>
        <begin position="265"/>
        <end position="287"/>
    </location>
</feature>
<proteinExistence type="predicted"/>
<dbReference type="Pfam" id="PF00535">
    <property type="entry name" value="Glycos_transf_2"/>
    <property type="match status" value="1"/>
</dbReference>
<evidence type="ECO:0000313" key="10">
    <source>
        <dbReference type="Proteomes" id="UP000034778"/>
    </source>
</evidence>
<feature type="transmembrane region" description="Helical" evidence="7">
    <location>
        <begin position="231"/>
        <end position="253"/>
    </location>
</feature>
<keyword evidence="2" id="KW-0328">Glycosyltransferase</keyword>
<evidence type="ECO:0000256" key="4">
    <source>
        <dbReference type="ARBA" id="ARBA00022692"/>
    </source>
</evidence>
<dbReference type="AlphaFoldDB" id="A0A0F9ZMJ2"/>
<dbReference type="SUPFAM" id="SSF53448">
    <property type="entry name" value="Nucleotide-diphospho-sugar transferases"/>
    <property type="match status" value="1"/>
</dbReference>
<evidence type="ECO:0000259" key="8">
    <source>
        <dbReference type="Pfam" id="PF00535"/>
    </source>
</evidence>
<protein>
    <submittedName>
        <fullName evidence="9">Glycosyl transferase, family 2</fullName>
    </submittedName>
</protein>
<keyword evidence="6 7" id="KW-0472">Membrane</keyword>
<evidence type="ECO:0000313" key="9">
    <source>
        <dbReference type="EMBL" id="KKP45468.1"/>
    </source>
</evidence>
<gene>
    <name evidence="9" type="ORF">UR35_C0001G0065</name>
</gene>
<comment type="caution">
    <text evidence="9">The sequence shown here is derived from an EMBL/GenBank/DDBJ whole genome shotgun (WGS) entry which is preliminary data.</text>
</comment>
<dbReference type="InterPro" id="IPR001173">
    <property type="entry name" value="Glyco_trans_2-like"/>
</dbReference>
<evidence type="ECO:0000256" key="7">
    <source>
        <dbReference type="SAM" id="Phobius"/>
    </source>
</evidence>
<dbReference type="PANTHER" id="PTHR48090:SF1">
    <property type="entry name" value="PROPHAGE BACTOPRENOL GLUCOSYL TRANSFERASE HOMOLOG"/>
    <property type="match status" value="1"/>
</dbReference>
<dbReference type="STRING" id="1618566.UR35_C0001G0065"/>
<keyword evidence="5 7" id="KW-1133">Transmembrane helix</keyword>
<feature type="domain" description="Glycosyltransferase 2-like" evidence="8">
    <location>
        <begin position="6"/>
        <end position="165"/>
    </location>
</feature>
<keyword evidence="3 9" id="KW-0808">Transferase</keyword>
<dbReference type="InterPro" id="IPR050256">
    <property type="entry name" value="Glycosyltransferase_2"/>
</dbReference>
<sequence>MKLKISVIVPIYNEEGNIKTLYEKIKTTFQKISSSYEVIFIDDGSYDNSLNILRPISKKDNHIKIISFSRNFGHMPAITAGLVHSKGEKVVVMDADLQDPPHIIEKMYKKSLQGYDVVYGVKRKRKESFVRKFLFKSFYKLFDKISFLKMPIDAGTFSILDRKIVNIIIDLPEKNKYFSGLRAWTGFKQTGVIYERSKRYAGNEASFSRLFKLAMDGIVSFSFVPLRIASILGFIFSGFAFVLIVILFILKFFINLGIMGWTSTISSILFMGGVQLITLGIIGEYLARIYDEVKKRPEYLIHQKIGFH</sequence>
<dbReference type="GO" id="GO:0016757">
    <property type="term" value="F:glycosyltransferase activity"/>
    <property type="evidence" value="ECO:0007669"/>
    <property type="project" value="UniProtKB-KW"/>
</dbReference>
<dbReference type="Gene3D" id="3.90.550.10">
    <property type="entry name" value="Spore Coat Polysaccharide Biosynthesis Protein SpsA, Chain A"/>
    <property type="match status" value="1"/>
</dbReference>
<evidence type="ECO:0000256" key="6">
    <source>
        <dbReference type="ARBA" id="ARBA00023136"/>
    </source>
</evidence>
<evidence type="ECO:0000256" key="5">
    <source>
        <dbReference type="ARBA" id="ARBA00022989"/>
    </source>
</evidence>
<comment type="subcellular location">
    <subcellularLocation>
        <location evidence="1">Membrane</location>
        <topology evidence="1">Multi-pass membrane protein</topology>
    </subcellularLocation>
</comment>
<organism evidence="9 10">
    <name type="scientific">Candidatus Woesebacteria bacterium GW2011_GWB1_33_22</name>
    <dbReference type="NCBI Taxonomy" id="1618566"/>
    <lineage>
        <taxon>Bacteria</taxon>
        <taxon>Candidatus Woeseibacteriota</taxon>
    </lineage>
</organism>
<evidence type="ECO:0000256" key="1">
    <source>
        <dbReference type="ARBA" id="ARBA00004141"/>
    </source>
</evidence>
<dbReference type="GO" id="GO:0005886">
    <property type="term" value="C:plasma membrane"/>
    <property type="evidence" value="ECO:0007669"/>
    <property type="project" value="TreeGrafter"/>
</dbReference>
<accession>A0A0F9ZMJ2</accession>